<dbReference type="EMBL" id="JBHSWX010000011">
    <property type="protein sequence ID" value="MFC6785056.1"/>
    <property type="molecule type" value="Genomic_DNA"/>
</dbReference>
<evidence type="ECO:0000313" key="1">
    <source>
        <dbReference type="EMBL" id="MFC6785056.1"/>
    </source>
</evidence>
<dbReference type="EMBL" id="JBHSWX010000014">
    <property type="protein sequence ID" value="MFC6788062.1"/>
    <property type="molecule type" value="Genomic_DNA"/>
</dbReference>
<protein>
    <submittedName>
        <fullName evidence="4">Uncharacterized protein</fullName>
    </submittedName>
</protein>
<dbReference type="AlphaFoldDB" id="A0ABD5TLG7"/>
<dbReference type="EMBL" id="JBHSWX010000012">
    <property type="protein sequence ID" value="MFC6787863.1"/>
    <property type="molecule type" value="Genomic_DNA"/>
</dbReference>
<reference evidence="7" key="2">
    <citation type="journal article" date="2019" name="Int. J. Syst. Evol. Microbiol.">
        <title>The Global Catalogue of Microorganisms (GCM) 10K type strain sequencing project: providing services to taxonomists for standard genome sequencing and annotation.</title>
        <authorList>
            <consortium name="The Broad Institute Genomics Platform"/>
            <consortium name="The Broad Institute Genome Sequencing Center for Infectious Disease"/>
            <person name="Wu L."/>
            <person name="Ma J."/>
        </authorList>
    </citation>
    <scope>NUCLEOTIDE SEQUENCE [LARGE SCALE GENOMIC DNA]</scope>
    <source>
        <strain evidence="7">SYNS20</strain>
    </source>
</reference>
<dbReference type="EMBL" id="JBHSWX010000015">
    <property type="protein sequence ID" value="MFC6788106.1"/>
    <property type="molecule type" value="Genomic_DNA"/>
</dbReference>
<evidence type="ECO:0000313" key="4">
    <source>
        <dbReference type="EMBL" id="MFC6788007.1"/>
    </source>
</evidence>
<accession>A0ABD5TLG7</accession>
<dbReference type="Proteomes" id="UP001596443">
    <property type="component" value="Unassembled WGS sequence"/>
</dbReference>
<name>A0ABD5TLG7_9EURY</name>
<evidence type="ECO:0000313" key="5">
    <source>
        <dbReference type="EMBL" id="MFC6788062.1"/>
    </source>
</evidence>
<comment type="caution">
    <text evidence="4">The sequence shown here is derived from an EMBL/GenBank/DDBJ whole genome shotgun (WGS) entry which is preliminary data.</text>
</comment>
<dbReference type="GeneID" id="81211008"/>
<evidence type="ECO:0000313" key="7">
    <source>
        <dbReference type="Proteomes" id="UP001596443"/>
    </source>
</evidence>
<dbReference type="EMBL" id="JBHSWX010000012">
    <property type="protein sequence ID" value="MFC6785150.1"/>
    <property type="molecule type" value="Genomic_DNA"/>
</dbReference>
<evidence type="ECO:0000313" key="3">
    <source>
        <dbReference type="EMBL" id="MFC6787863.1"/>
    </source>
</evidence>
<gene>
    <name evidence="1" type="ORF">ACFQFD_03370</name>
    <name evidence="2" type="ORF">ACFQFD_03905</name>
    <name evidence="3" type="ORF">ACFQFD_18215</name>
    <name evidence="4" type="ORF">ACFQFD_18985</name>
    <name evidence="5" type="ORF">ACFQFD_19355</name>
    <name evidence="6" type="ORF">ACFQFD_19645</name>
</gene>
<dbReference type="RefSeq" id="WP_284061997.1">
    <property type="nucleotide sequence ID" value="NZ_CP126158.1"/>
</dbReference>
<evidence type="ECO:0000313" key="2">
    <source>
        <dbReference type="EMBL" id="MFC6785150.1"/>
    </source>
</evidence>
<reference evidence="4" key="1">
    <citation type="journal article" date="2014" name="Int. J. Syst. Evol. Microbiol.">
        <title>Complete genome sequence of Corynebacterium casei LMG S-19264T (=DSM 44701T), isolated from a smear-ripened cheese.</title>
        <authorList>
            <consortium name="US DOE Joint Genome Institute (JGI-PGF)"/>
            <person name="Walter F."/>
            <person name="Albersmeier A."/>
            <person name="Kalinowski J."/>
            <person name="Ruckert C."/>
        </authorList>
    </citation>
    <scope>NUCLEOTIDE SEQUENCE [LARGE SCALE GENOMIC DNA]</scope>
    <source>
        <strain evidence="4">NBRC 112888</strain>
    </source>
</reference>
<proteinExistence type="predicted"/>
<evidence type="ECO:0000313" key="6">
    <source>
        <dbReference type="EMBL" id="MFC6788106.1"/>
    </source>
</evidence>
<keyword evidence="7" id="KW-1185">Reference proteome</keyword>
<reference evidence="4" key="3">
    <citation type="submission" date="2024-09" db="EMBL/GenBank/DDBJ databases">
        <authorList>
            <person name="Sun Q."/>
        </authorList>
    </citation>
    <scope>NUCLEOTIDE SEQUENCE</scope>
    <source>
        <strain evidence="4">NBRC 112888</strain>
    </source>
</reference>
<dbReference type="EMBL" id="JBHSWX010000013">
    <property type="protein sequence ID" value="MFC6788007.1"/>
    <property type="molecule type" value="Genomic_DNA"/>
</dbReference>
<sequence>MSMLAGPVAVADAVTVPLQSGTVGGAEGVPPYAGLLFLATFVSLLGLFLTLHGAAAYALLVWEWTAGVAAWVYVDPAVGVFLFAAGAFQAPMAAHLWGDPLRLRRRSWWAVQSLAAALNER</sequence>
<organism evidence="4 7">
    <name type="scientific">Halobaculum halobium</name>
    <dbReference type="NCBI Taxonomy" id="3032281"/>
    <lineage>
        <taxon>Archaea</taxon>
        <taxon>Methanobacteriati</taxon>
        <taxon>Methanobacteriota</taxon>
        <taxon>Stenosarchaea group</taxon>
        <taxon>Halobacteria</taxon>
        <taxon>Halobacteriales</taxon>
        <taxon>Haloferacaceae</taxon>
        <taxon>Halobaculum</taxon>
    </lineage>
</organism>